<dbReference type="InterPro" id="IPR000157">
    <property type="entry name" value="TIR_dom"/>
</dbReference>
<evidence type="ECO:0000313" key="2">
    <source>
        <dbReference type="EMBL" id="EOA25938.1"/>
    </source>
</evidence>
<organism evidence="2 3">
    <name type="scientific">Capsella rubella</name>
    <dbReference type="NCBI Taxonomy" id="81985"/>
    <lineage>
        <taxon>Eukaryota</taxon>
        <taxon>Viridiplantae</taxon>
        <taxon>Streptophyta</taxon>
        <taxon>Embryophyta</taxon>
        <taxon>Tracheophyta</taxon>
        <taxon>Spermatophyta</taxon>
        <taxon>Magnoliopsida</taxon>
        <taxon>eudicotyledons</taxon>
        <taxon>Gunneridae</taxon>
        <taxon>Pentapetalae</taxon>
        <taxon>rosids</taxon>
        <taxon>malvids</taxon>
        <taxon>Brassicales</taxon>
        <taxon>Brassicaceae</taxon>
        <taxon>Camelineae</taxon>
        <taxon>Capsella</taxon>
    </lineage>
</organism>
<proteinExistence type="predicted"/>
<evidence type="ECO:0000259" key="1">
    <source>
        <dbReference type="Pfam" id="PF01582"/>
    </source>
</evidence>
<dbReference type="InterPro" id="IPR035897">
    <property type="entry name" value="Toll_tir_struct_dom_sf"/>
</dbReference>
<evidence type="ECO:0000313" key="3">
    <source>
        <dbReference type="Proteomes" id="UP000029121"/>
    </source>
</evidence>
<dbReference type="Gene3D" id="3.40.50.10140">
    <property type="entry name" value="Toll/interleukin-1 receptor homology (TIR) domain"/>
    <property type="match status" value="1"/>
</dbReference>
<keyword evidence="3" id="KW-1185">Reference proteome</keyword>
<dbReference type="Proteomes" id="UP000029121">
    <property type="component" value="Unassembled WGS sequence"/>
</dbReference>
<dbReference type="EMBL" id="KB870809">
    <property type="protein sequence ID" value="EOA25938.1"/>
    <property type="molecule type" value="Genomic_DNA"/>
</dbReference>
<accession>R0HPS6</accession>
<dbReference type="Pfam" id="PF01582">
    <property type="entry name" value="TIR"/>
    <property type="match status" value="1"/>
</dbReference>
<sequence length="100" mass="11450">MEGEFGDNFWTLAKASTGDQIKKWNEALESISDKMGLSLKDKSPEAVFVKEIVTAVKRVITAISLEDRKHNHVEVKKRKARNCNCLCELPDFKRTKTRKL</sequence>
<gene>
    <name evidence="2" type="ORF">CARUB_v10019319mg</name>
</gene>
<dbReference type="AlphaFoldDB" id="R0HPS6"/>
<protein>
    <recommendedName>
        <fullName evidence="1">TIR domain-containing protein</fullName>
    </recommendedName>
</protein>
<reference evidence="3" key="1">
    <citation type="journal article" date="2013" name="Nat. Genet.">
        <title>The Capsella rubella genome and the genomic consequences of rapid mating system evolution.</title>
        <authorList>
            <person name="Slotte T."/>
            <person name="Hazzouri K.M."/>
            <person name="Agren J.A."/>
            <person name="Koenig D."/>
            <person name="Maumus F."/>
            <person name="Guo Y.L."/>
            <person name="Steige K."/>
            <person name="Platts A.E."/>
            <person name="Escobar J.S."/>
            <person name="Newman L.K."/>
            <person name="Wang W."/>
            <person name="Mandakova T."/>
            <person name="Vello E."/>
            <person name="Smith L.M."/>
            <person name="Henz S.R."/>
            <person name="Steffen J."/>
            <person name="Takuno S."/>
            <person name="Brandvain Y."/>
            <person name="Coop G."/>
            <person name="Andolfatto P."/>
            <person name="Hu T.T."/>
            <person name="Blanchette M."/>
            <person name="Clark R.M."/>
            <person name="Quesneville H."/>
            <person name="Nordborg M."/>
            <person name="Gaut B.S."/>
            <person name="Lysak M.A."/>
            <person name="Jenkins J."/>
            <person name="Grimwood J."/>
            <person name="Chapman J."/>
            <person name="Prochnik S."/>
            <person name="Shu S."/>
            <person name="Rokhsar D."/>
            <person name="Schmutz J."/>
            <person name="Weigel D."/>
            <person name="Wright S.I."/>
        </authorList>
    </citation>
    <scope>NUCLEOTIDE SEQUENCE [LARGE SCALE GENOMIC DNA]</scope>
    <source>
        <strain evidence="3">cv. Monte Gargano</strain>
    </source>
</reference>
<dbReference type="GO" id="GO:0007165">
    <property type="term" value="P:signal transduction"/>
    <property type="evidence" value="ECO:0007669"/>
    <property type="project" value="InterPro"/>
</dbReference>
<feature type="domain" description="TIR" evidence="1">
    <location>
        <begin position="2"/>
        <end position="70"/>
    </location>
</feature>
<name>R0HPS6_9BRAS</name>